<name>G2KT84_MICAA</name>
<dbReference type="EMBL" id="CP002382">
    <property type="protein sequence ID" value="AEP10628.1"/>
    <property type="molecule type" value="Genomic_DNA"/>
</dbReference>
<reference evidence="2 3" key="1">
    <citation type="journal article" date="2011" name="BMC Genomics">
        <title>Genomic insights into an obligate epibiotic bacterial predator: Micavibrio aeruginosavorus ARL-13.</title>
        <authorList>
            <person name="Wang Z."/>
            <person name="Kadouri D."/>
            <person name="Wu M."/>
        </authorList>
    </citation>
    <scope>NUCLEOTIDE SEQUENCE [LARGE SCALE GENOMIC DNA]</scope>
    <source>
        <strain evidence="2 3">ARL-13</strain>
    </source>
</reference>
<evidence type="ECO:0000256" key="1">
    <source>
        <dbReference type="SAM" id="MobiDB-lite"/>
    </source>
</evidence>
<feature type="compositionally biased region" description="Basic and acidic residues" evidence="1">
    <location>
        <begin position="58"/>
        <end position="67"/>
    </location>
</feature>
<keyword evidence="3" id="KW-1185">Reference proteome</keyword>
<dbReference type="Proteomes" id="UP000009286">
    <property type="component" value="Chromosome"/>
</dbReference>
<dbReference type="AlphaFoldDB" id="G2KT84"/>
<dbReference type="STRING" id="856793.MICA_2326"/>
<feature type="region of interest" description="Disordered" evidence="1">
    <location>
        <begin position="41"/>
        <end position="67"/>
    </location>
</feature>
<dbReference type="HOGENOM" id="CLU_2807593_0_0_5"/>
<protein>
    <submittedName>
        <fullName evidence="2">Uncharacterized protein</fullName>
    </submittedName>
</protein>
<gene>
    <name evidence="2" type="ordered locus">MICA_2326</name>
</gene>
<evidence type="ECO:0000313" key="2">
    <source>
        <dbReference type="EMBL" id="AEP10628.1"/>
    </source>
</evidence>
<accession>G2KT84</accession>
<proteinExistence type="predicted"/>
<organism evidence="2 3">
    <name type="scientific">Micavibrio aeruginosavorus (strain ARL-13)</name>
    <dbReference type="NCBI Taxonomy" id="856793"/>
    <lineage>
        <taxon>Bacteria</taxon>
        <taxon>Pseudomonadati</taxon>
        <taxon>Bdellovibrionota</taxon>
        <taxon>Bdellovibrionia</taxon>
        <taxon>Bdellovibrionales</taxon>
        <taxon>Pseudobdellovibrionaceae</taxon>
        <taxon>Micavibrio</taxon>
    </lineage>
</organism>
<sequence>MLQEKARAVTFYYNFMVHRGGKRPEMRGFYAVSNSSIPAKAGIHGSGRLDPRFTGMPHKAESRKQNR</sequence>
<dbReference type="KEGG" id="mai:MICA_2326"/>
<evidence type="ECO:0000313" key="3">
    <source>
        <dbReference type="Proteomes" id="UP000009286"/>
    </source>
</evidence>